<feature type="compositionally biased region" description="Basic and acidic residues" evidence="1">
    <location>
        <begin position="121"/>
        <end position="136"/>
    </location>
</feature>
<reference evidence="2 3" key="1">
    <citation type="submission" date="2024-01" db="EMBL/GenBank/DDBJ databases">
        <title>A draft genome for a cacao thread blight-causing isolate of Paramarasmius palmivorus.</title>
        <authorList>
            <person name="Baruah I.K."/>
            <person name="Bukari Y."/>
            <person name="Amoako-Attah I."/>
            <person name="Meinhardt L.W."/>
            <person name="Bailey B.A."/>
            <person name="Cohen S.P."/>
        </authorList>
    </citation>
    <scope>NUCLEOTIDE SEQUENCE [LARGE SCALE GENOMIC DNA]</scope>
    <source>
        <strain evidence="2 3">GH-12</strain>
    </source>
</reference>
<name>A0AAW0CZ20_9AGAR</name>
<gene>
    <name evidence="2" type="ORF">VNI00_007766</name>
</gene>
<dbReference type="EMBL" id="JAYKXP010000026">
    <property type="protein sequence ID" value="KAK7044051.1"/>
    <property type="molecule type" value="Genomic_DNA"/>
</dbReference>
<dbReference type="AlphaFoldDB" id="A0AAW0CZ20"/>
<protein>
    <submittedName>
        <fullName evidence="2">Uncharacterized protein</fullName>
    </submittedName>
</protein>
<feature type="region of interest" description="Disordered" evidence="1">
    <location>
        <begin position="82"/>
        <end position="271"/>
    </location>
</feature>
<feature type="compositionally biased region" description="Basic and acidic residues" evidence="1">
    <location>
        <begin position="1"/>
        <end position="25"/>
    </location>
</feature>
<evidence type="ECO:0000256" key="1">
    <source>
        <dbReference type="SAM" id="MobiDB-lite"/>
    </source>
</evidence>
<keyword evidence="3" id="KW-1185">Reference proteome</keyword>
<feature type="compositionally biased region" description="Polar residues" evidence="1">
    <location>
        <begin position="103"/>
        <end position="120"/>
    </location>
</feature>
<dbReference type="Proteomes" id="UP001383192">
    <property type="component" value="Unassembled WGS sequence"/>
</dbReference>
<accession>A0AAW0CZ20</accession>
<feature type="compositionally biased region" description="Acidic residues" evidence="1">
    <location>
        <begin position="216"/>
        <end position="256"/>
    </location>
</feature>
<evidence type="ECO:0000313" key="2">
    <source>
        <dbReference type="EMBL" id="KAK7044051.1"/>
    </source>
</evidence>
<sequence length="271" mass="30751">MYPERPRCEDRWETLDDTNRLDKRNLNPTRKATSRQNSDTKETESTPSEQGRRRNIVAIKPDCRTRRVEEVKEQILGGEFHIQAQKRHPKDAGKSLNDLWEAQENSKTTRSTALEQWSGTEKSKETEHTGVKRDQEGAPTQPKKSHANRCYPSRPTAKHAQPTPETSRANPSRTLVPRGTPKDTNDSVKEILSHTSFMADLAESDSGSEEDHIEGVELEADEESSEEDSEGSESEEGEADEDVEEEWDKMEEDDSQTESQSSSTEYDPMSE</sequence>
<proteinExistence type="predicted"/>
<feature type="compositionally biased region" description="Polar residues" evidence="1">
    <location>
        <begin position="163"/>
        <end position="173"/>
    </location>
</feature>
<feature type="compositionally biased region" description="Basic and acidic residues" evidence="1">
    <location>
        <begin position="180"/>
        <end position="192"/>
    </location>
</feature>
<evidence type="ECO:0000313" key="3">
    <source>
        <dbReference type="Proteomes" id="UP001383192"/>
    </source>
</evidence>
<feature type="compositionally biased region" description="Polar residues" evidence="1">
    <location>
        <begin position="26"/>
        <end position="37"/>
    </location>
</feature>
<comment type="caution">
    <text evidence="2">The sequence shown here is derived from an EMBL/GenBank/DDBJ whole genome shotgun (WGS) entry which is preliminary data.</text>
</comment>
<feature type="region of interest" description="Disordered" evidence="1">
    <location>
        <begin position="1"/>
        <end position="63"/>
    </location>
</feature>
<organism evidence="2 3">
    <name type="scientific">Paramarasmius palmivorus</name>
    <dbReference type="NCBI Taxonomy" id="297713"/>
    <lineage>
        <taxon>Eukaryota</taxon>
        <taxon>Fungi</taxon>
        <taxon>Dikarya</taxon>
        <taxon>Basidiomycota</taxon>
        <taxon>Agaricomycotina</taxon>
        <taxon>Agaricomycetes</taxon>
        <taxon>Agaricomycetidae</taxon>
        <taxon>Agaricales</taxon>
        <taxon>Marasmiineae</taxon>
        <taxon>Marasmiaceae</taxon>
        <taxon>Paramarasmius</taxon>
    </lineage>
</organism>